<dbReference type="InterPro" id="IPR001223">
    <property type="entry name" value="Glyco_hydro18_cat"/>
</dbReference>
<evidence type="ECO:0000256" key="10">
    <source>
        <dbReference type="RuleBase" id="RU004453"/>
    </source>
</evidence>
<dbReference type="GO" id="GO:0030246">
    <property type="term" value="F:carbohydrate binding"/>
    <property type="evidence" value="ECO:0007669"/>
    <property type="project" value="InterPro"/>
</dbReference>
<dbReference type="OrthoDB" id="6020543at2759"/>
<dbReference type="GO" id="GO:0000272">
    <property type="term" value="P:polysaccharide catabolic process"/>
    <property type="evidence" value="ECO:0007669"/>
    <property type="project" value="UniProtKB-KW"/>
</dbReference>
<evidence type="ECO:0000256" key="1">
    <source>
        <dbReference type="ARBA" id="ARBA00000822"/>
    </source>
</evidence>
<evidence type="ECO:0000256" key="7">
    <source>
        <dbReference type="ARBA" id="ARBA00023295"/>
    </source>
</evidence>
<dbReference type="PROSITE" id="PS01095">
    <property type="entry name" value="GH18_1"/>
    <property type="match status" value="1"/>
</dbReference>
<dbReference type="EMBL" id="KN838559">
    <property type="protein sequence ID" value="KIK05569.1"/>
    <property type="molecule type" value="Genomic_DNA"/>
</dbReference>
<dbReference type="EC" id="3.2.1.14" evidence="2"/>
<keyword evidence="7 9" id="KW-0326">Glycosidase</keyword>
<dbReference type="SUPFAM" id="SSF51055">
    <property type="entry name" value="Carbohydrate binding domain"/>
    <property type="match status" value="1"/>
</dbReference>
<evidence type="ECO:0000256" key="8">
    <source>
        <dbReference type="ARBA" id="ARBA00023326"/>
    </source>
</evidence>
<dbReference type="GO" id="GO:0006032">
    <property type="term" value="P:chitin catabolic process"/>
    <property type="evidence" value="ECO:0007669"/>
    <property type="project" value="UniProtKB-KW"/>
</dbReference>
<dbReference type="Pfam" id="PF00704">
    <property type="entry name" value="Glyco_hydro_18"/>
    <property type="match status" value="1"/>
</dbReference>
<evidence type="ECO:0000256" key="5">
    <source>
        <dbReference type="ARBA" id="ARBA00023024"/>
    </source>
</evidence>
<evidence type="ECO:0000256" key="9">
    <source>
        <dbReference type="RuleBase" id="RU000489"/>
    </source>
</evidence>
<reference evidence="12 13" key="1">
    <citation type="submission" date="2014-04" db="EMBL/GenBank/DDBJ databases">
        <authorList>
            <consortium name="DOE Joint Genome Institute"/>
            <person name="Kuo A."/>
            <person name="Kohler A."/>
            <person name="Nagy L.G."/>
            <person name="Floudas D."/>
            <person name="Copeland A."/>
            <person name="Barry K.W."/>
            <person name="Cichocki N."/>
            <person name="Veneault-Fourrey C."/>
            <person name="LaButti K."/>
            <person name="Lindquist E.A."/>
            <person name="Lipzen A."/>
            <person name="Lundell T."/>
            <person name="Morin E."/>
            <person name="Murat C."/>
            <person name="Sun H."/>
            <person name="Tunlid A."/>
            <person name="Henrissat B."/>
            <person name="Grigoriev I.V."/>
            <person name="Hibbett D.S."/>
            <person name="Martin F."/>
            <person name="Nordberg H.P."/>
            <person name="Cantor M.N."/>
            <person name="Hua S.X."/>
        </authorList>
    </citation>
    <scope>NUCLEOTIDE SEQUENCE [LARGE SCALE GENOMIC DNA]</scope>
    <source>
        <strain evidence="12 13">LaAM-08-1</strain>
    </source>
</reference>
<dbReference type="InterPro" id="IPR050542">
    <property type="entry name" value="Glycosyl_Hydrlase18_Chitinase"/>
</dbReference>
<dbReference type="SMART" id="SM00495">
    <property type="entry name" value="ChtBD3"/>
    <property type="match status" value="2"/>
</dbReference>
<dbReference type="Gene3D" id="3.20.20.80">
    <property type="entry name" value="Glycosidases"/>
    <property type="match status" value="1"/>
</dbReference>
<evidence type="ECO:0000256" key="3">
    <source>
        <dbReference type="ARBA" id="ARBA00022669"/>
    </source>
</evidence>
<gene>
    <name evidence="12" type="ORF">K443DRAFT_90996</name>
</gene>
<dbReference type="Proteomes" id="UP000054477">
    <property type="component" value="Unassembled WGS sequence"/>
</dbReference>
<dbReference type="GO" id="GO:0008843">
    <property type="term" value="F:endochitinase activity"/>
    <property type="evidence" value="ECO:0007669"/>
    <property type="project" value="UniProtKB-EC"/>
</dbReference>
<dbReference type="InterPro" id="IPR045321">
    <property type="entry name" value="Cts1-like"/>
</dbReference>
<keyword evidence="5" id="KW-0146">Chitin degradation</keyword>
<accession>A0A0C9XVG2</accession>
<dbReference type="GO" id="GO:0005576">
    <property type="term" value="C:extracellular region"/>
    <property type="evidence" value="ECO:0007669"/>
    <property type="project" value="InterPro"/>
</dbReference>
<organism evidence="12 13">
    <name type="scientific">Laccaria amethystina LaAM-08-1</name>
    <dbReference type="NCBI Taxonomy" id="1095629"/>
    <lineage>
        <taxon>Eukaryota</taxon>
        <taxon>Fungi</taxon>
        <taxon>Dikarya</taxon>
        <taxon>Basidiomycota</taxon>
        <taxon>Agaricomycotina</taxon>
        <taxon>Agaricomycetes</taxon>
        <taxon>Agaricomycetidae</taxon>
        <taxon>Agaricales</taxon>
        <taxon>Agaricineae</taxon>
        <taxon>Hydnangiaceae</taxon>
        <taxon>Laccaria</taxon>
    </lineage>
</organism>
<evidence type="ECO:0000256" key="2">
    <source>
        <dbReference type="ARBA" id="ARBA00012729"/>
    </source>
</evidence>
<dbReference type="GO" id="GO:0008061">
    <property type="term" value="F:chitin binding"/>
    <property type="evidence" value="ECO:0007669"/>
    <property type="project" value="UniProtKB-KW"/>
</dbReference>
<dbReference type="PROSITE" id="PS51910">
    <property type="entry name" value="GH18_2"/>
    <property type="match status" value="1"/>
</dbReference>
<keyword evidence="8" id="KW-0624">Polysaccharide degradation</keyword>
<dbReference type="SUPFAM" id="SSF51445">
    <property type="entry name" value="(Trans)glycosidases"/>
    <property type="match status" value="1"/>
</dbReference>
<sequence>MPGVILTLPAVKPQFYVEHQFSSVSVRSRMHPLSLLTIGLHALNVVAFNNSRRDNVLGINSIFSYWGQSSNTTNAQHRLAFYCADNVIDVFPIAFLQKFFGTGGAPEINLANTCNPAENGTFPGTSLINCASLAPDITSCQAKGKIVTLSLGGAEGTFGFQSSSQATAFAHTVWNMFLGGSSATRPFGHAILDGIDLDFENGTSDHFAPFVNTIRSLAKGADKQYYITAAPQCTSLDSAWSGLLNSTSFDAIYVQFYNNPCGLQHFGSASYWNFGLWDHWARKTSLNKNVKVLIGAPASSGATQGGYVSANTLRNITIQMRKSFPSFGGVMLWDASQAYANNRYDKAIKSALSAAERASYKLPTCFAPAYAVGTAYPASSEVSFEGYIWQAKWSSSSKPTSDPNGDWSAISACSGAAASSHPFNSTSICDEIAAWSSSVAYLGGMQVVDHLWTTKWGAHANVPGGSANVWINNGACTSNHVSSTSSFPAASTSSLLAPNY</sequence>
<dbReference type="STRING" id="1095629.A0A0C9XVG2"/>
<reference evidence="13" key="2">
    <citation type="submission" date="2015-01" db="EMBL/GenBank/DDBJ databases">
        <title>Evolutionary Origins and Diversification of the Mycorrhizal Mutualists.</title>
        <authorList>
            <consortium name="DOE Joint Genome Institute"/>
            <consortium name="Mycorrhizal Genomics Consortium"/>
            <person name="Kohler A."/>
            <person name="Kuo A."/>
            <person name="Nagy L.G."/>
            <person name="Floudas D."/>
            <person name="Copeland A."/>
            <person name="Barry K.W."/>
            <person name="Cichocki N."/>
            <person name="Veneault-Fourrey C."/>
            <person name="LaButti K."/>
            <person name="Lindquist E.A."/>
            <person name="Lipzen A."/>
            <person name="Lundell T."/>
            <person name="Morin E."/>
            <person name="Murat C."/>
            <person name="Riley R."/>
            <person name="Ohm R."/>
            <person name="Sun H."/>
            <person name="Tunlid A."/>
            <person name="Henrissat B."/>
            <person name="Grigoriev I.V."/>
            <person name="Hibbett D.S."/>
            <person name="Martin F."/>
        </authorList>
    </citation>
    <scope>NUCLEOTIDE SEQUENCE [LARGE SCALE GENOMIC DNA]</scope>
    <source>
        <strain evidence="13">LaAM-08-1</strain>
    </source>
</reference>
<keyword evidence="6" id="KW-0119">Carbohydrate metabolism</keyword>
<name>A0A0C9XVG2_9AGAR</name>
<keyword evidence="4 9" id="KW-0378">Hydrolase</keyword>
<protein>
    <recommendedName>
        <fullName evidence="2">chitinase</fullName>
        <ecNumber evidence="2">3.2.1.14</ecNumber>
    </recommendedName>
</protein>
<keyword evidence="3" id="KW-0147">Chitin-binding</keyword>
<comment type="catalytic activity">
    <reaction evidence="1">
        <text>Random endo-hydrolysis of N-acetyl-beta-D-glucosaminide (1-&gt;4)-beta-linkages in chitin and chitodextrins.</text>
        <dbReference type="EC" id="3.2.1.14"/>
    </reaction>
</comment>
<dbReference type="PANTHER" id="PTHR45708:SF49">
    <property type="entry name" value="ENDOCHITINASE"/>
    <property type="match status" value="1"/>
</dbReference>
<evidence type="ECO:0000256" key="4">
    <source>
        <dbReference type="ARBA" id="ARBA00022801"/>
    </source>
</evidence>
<dbReference type="CDD" id="cd12215">
    <property type="entry name" value="ChiC_BD"/>
    <property type="match status" value="1"/>
</dbReference>
<dbReference type="HOGENOM" id="CLU_007818_1_2_1"/>
<dbReference type="InterPro" id="IPR017853">
    <property type="entry name" value="GH"/>
</dbReference>
<evidence type="ECO:0000313" key="12">
    <source>
        <dbReference type="EMBL" id="KIK05569.1"/>
    </source>
</evidence>
<comment type="similarity">
    <text evidence="10">Belongs to the glycosyl hydrolase 18 family.</text>
</comment>
<evidence type="ECO:0000256" key="6">
    <source>
        <dbReference type="ARBA" id="ARBA00023277"/>
    </source>
</evidence>
<dbReference type="AlphaFoldDB" id="A0A0C9XVG2"/>
<feature type="domain" description="GH18" evidence="11">
    <location>
        <begin position="60"/>
        <end position="355"/>
    </location>
</feature>
<dbReference type="InterPro" id="IPR003610">
    <property type="entry name" value="CBM5/12"/>
</dbReference>
<dbReference type="InterPro" id="IPR036573">
    <property type="entry name" value="CBM_sf_5/12"/>
</dbReference>
<dbReference type="InterPro" id="IPR001579">
    <property type="entry name" value="Glyco_hydro_18_chit_AS"/>
</dbReference>
<dbReference type="Gene3D" id="2.10.10.20">
    <property type="entry name" value="Carbohydrate-binding module superfamily 5/12"/>
    <property type="match status" value="2"/>
</dbReference>
<dbReference type="PANTHER" id="PTHR45708">
    <property type="entry name" value="ENDOCHITINASE"/>
    <property type="match status" value="1"/>
</dbReference>
<evidence type="ECO:0000259" key="11">
    <source>
        <dbReference type="PROSITE" id="PS51910"/>
    </source>
</evidence>
<keyword evidence="13" id="KW-1185">Reference proteome</keyword>
<evidence type="ECO:0000313" key="13">
    <source>
        <dbReference type="Proteomes" id="UP000054477"/>
    </source>
</evidence>
<dbReference type="CDD" id="cd02877">
    <property type="entry name" value="GH18_hevamine_XipI_class_III"/>
    <property type="match status" value="1"/>
</dbReference>
<proteinExistence type="inferred from homology"/>